<keyword evidence="8" id="KW-1185">Reference proteome</keyword>
<keyword evidence="5 6" id="KW-0472">Membrane</keyword>
<gene>
    <name evidence="7" type="ORF">DUT91_14235</name>
</gene>
<dbReference type="SUPFAM" id="SSF90123">
    <property type="entry name" value="ABC transporter transmembrane region"/>
    <property type="match status" value="1"/>
</dbReference>
<dbReference type="NCBIfam" id="NF009036">
    <property type="entry name" value="PRK12369.1"/>
    <property type="match status" value="1"/>
</dbReference>
<dbReference type="AlphaFoldDB" id="A0A368K5Y1"/>
<keyword evidence="4 6" id="KW-1133">Transmembrane helix</keyword>
<dbReference type="RefSeq" id="WP_114441044.1">
    <property type="nucleotide sequence ID" value="NZ_QOZG01000005.1"/>
</dbReference>
<evidence type="ECO:0000256" key="3">
    <source>
        <dbReference type="ARBA" id="ARBA00022692"/>
    </source>
</evidence>
<evidence type="ECO:0000256" key="5">
    <source>
        <dbReference type="ARBA" id="ARBA00023136"/>
    </source>
</evidence>
<dbReference type="InterPro" id="IPR036640">
    <property type="entry name" value="ABC1_TM_sf"/>
</dbReference>
<evidence type="ECO:0000313" key="7">
    <source>
        <dbReference type="EMBL" id="RCS23430.1"/>
    </source>
</evidence>
<protein>
    <submittedName>
        <fullName evidence="7">Peptide antibiotic transporter SbmA</fullName>
    </submittedName>
</protein>
<accession>A0A368K5Y1</accession>
<dbReference type="InterPro" id="IPR050835">
    <property type="entry name" value="ABC_transporter_sub-D"/>
</dbReference>
<dbReference type="PANTHER" id="PTHR11384">
    <property type="entry name" value="ATP-BINDING CASSETTE, SUB-FAMILY D MEMBER"/>
    <property type="match status" value="1"/>
</dbReference>
<feature type="transmembrane region" description="Helical" evidence="6">
    <location>
        <begin position="90"/>
        <end position="116"/>
    </location>
</feature>
<dbReference type="NCBIfam" id="NF008306">
    <property type="entry name" value="PRK11098.1"/>
    <property type="match status" value="1"/>
</dbReference>
<feature type="transmembrane region" description="Helical" evidence="6">
    <location>
        <begin position="12"/>
        <end position="30"/>
    </location>
</feature>
<evidence type="ECO:0000256" key="1">
    <source>
        <dbReference type="ARBA" id="ARBA00004651"/>
    </source>
</evidence>
<evidence type="ECO:0000256" key="6">
    <source>
        <dbReference type="SAM" id="Phobius"/>
    </source>
</evidence>
<dbReference type="GO" id="GO:0005524">
    <property type="term" value="F:ATP binding"/>
    <property type="evidence" value="ECO:0007669"/>
    <property type="project" value="InterPro"/>
</dbReference>
<keyword evidence="2" id="KW-0813">Transport</keyword>
<organism evidence="7 8">
    <name type="scientific">Phyllobacterium salinisoli</name>
    <dbReference type="NCBI Taxonomy" id="1899321"/>
    <lineage>
        <taxon>Bacteria</taxon>
        <taxon>Pseudomonadati</taxon>
        <taxon>Pseudomonadota</taxon>
        <taxon>Alphaproteobacteria</taxon>
        <taxon>Hyphomicrobiales</taxon>
        <taxon>Phyllobacteriaceae</taxon>
        <taxon>Phyllobacterium</taxon>
    </lineage>
</organism>
<dbReference type="GO" id="GO:0015833">
    <property type="term" value="P:peptide transport"/>
    <property type="evidence" value="ECO:0007669"/>
    <property type="project" value="InterPro"/>
</dbReference>
<sequence>MFVSFFPKPKIFFISAVVWSLIAVFAWFFGGEHLGAFFSLPPAAPDAAPIIGVSIFWSAPFLWFYIYFAVVVGAFYGFWSIYSPHPWQRWSILGSALILFVTYFQVQVSVAVNAWYGPFYDLIQATLARTAPVTAAQLYLGLLGFAGIAFVGVAVGVLSLFFTSHYIFRWRTAMNQYYMTHWSKLRHIEGASQRVQEDTMRFSTTVEGLGVNLISSVMTLIAFLPVLFAFSAQVTDLPIIGAVPHALVFAAIFWAAFGTALLALVGIKLPGLEFKNQRVEAAYRKELVYGEDNPERAEPITVAELFRNVRRNYFRLYFHYTYFNVARIFYLQADNIFPTLILIPSLVAGKLTLGLMNQITNVFGQVGGSFQYLVKSWSTIVELLSIYKRLRAFEAAIHDEPLPEIDKEYLATQGAEA</sequence>
<dbReference type="Pfam" id="PF05992">
    <property type="entry name" value="SbmA_BacA"/>
    <property type="match status" value="1"/>
</dbReference>
<keyword evidence="3 6" id="KW-0812">Transmembrane</keyword>
<dbReference type="OrthoDB" id="8233587at2"/>
<feature type="transmembrane region" description="Helical" evidence="6">
    <location>
        <begin position="242"/>
        <end position="267"/>
    </location>
</feature>
<evidence type="ECO:0000313" key="8">
    <source>
        <dbReference type="Proteomes" id="UP000253420"/>
    </source>
</evidence>
<comment type="subcellular location">
    <subcellularLocation>
        <location evidence="1">Cell membrane</location>
        <topology evidence="1">Multi-pass membrane protein</topology>
    </subcellularLocation>
</comment>
<dbReference type="PANTHER" id="PTHR11384:SF59">
    <property type="entry name" value="LYSOSOMAL COBALAMIN TRANSPORTER ABCD4"/>
    <property type="match status" value="1"/>
</dbReference>
<proteinExistence type="predicted"/>
<dbReference type="EMBL" id="QOZG01000005">
    <property type="protein sequence ID" value="RCS23430.1"/>
    <property type="molecule type" value="Genomic_DNA"/>
</dbReference>
<evidence type="ECO:0000256" key="2">
    <source>
        <dbReference type="ARBA" id="ARBA00022448"/>
    </source>
</evidence>
<dbReference type="Proteomes" id="UP000253420">
    <property type="component" value="Unassembled WGS sequence"/>
</dbReference>
<dbReference type="GO" id="GO:0005886">
    <property type="term" value="C:plasma membrane"/>
    <property type="evidence" value="ECO:0007669"/>
    <property type="project" value="UniProtKB-SubCell"/>
</dbReference>
<reference evidence="7 8" key="1">
    <citation type="submission" date="2018-07" db="EMBL/GenBank/DDBJ databases">
        <title>The draft genome of Phyllobacterium salinisoli.</title>
        <authorList>
            <person name="Liu L."/>
            <person name="Li L."/>
            <person name="Zhang X."/>
            <person name="Liang L."/>
        </authorList>
    </citation>
    <scope>NUCLEOTIDE SEQUENCE [LARGE SCALE GENOMIC DNA]</scope>
    <source>
        <strain evidence="7 8">LLAN61</strain>
    </source>
</reference>
<dbReference type="InterPro" id="IPR009248">
    <property type="entry name" value="SbmA_BacA"/>
</dbReference>
<dbReference type="GO" id="GO:1904680">
    <property type="term" value="F:peptide transmembrane transporter activity"/>
    <property type="evidence" value="ECO:0007669"/>
    <property type="project" value="InterPro"/>
</dbReference>
<feature type="transmembrane region" description="Helical" evidence="6">
    <location>
        <begin position="136"/>
        <end position="162"/>
    </location>
</feature>
<evidence type="ECO:0000256" key="4">
    <source>
        <dbReference type="ARBA" id="ARBA00022989"/>
    </source>
</evidence>
<feature type="transmembrane region" description="Helical" evidence="6">
    <location>
        <begin position="209"/>
        <end position="230"/>
    </location>
</feature>
<comment type="caution">
    <text evidence="7">The sequence shown here is derived from an EMBL/GenBank/DDBJ whole genome shotgun (WGS) entry which is preliminary data.</text>
</comment>
<feature type="transmembrane region" description="Helical" evidence="6">
    <location>
        <begin position="50"/>
        <end position="78"/>
    </location>
</feature>
<name>A0A368K5Y1_9HYPH</name>